<feature type="domain" description="Tf2-1-like SH3-like" evidence="2">
    <location>
        <begin position="17"/>
        <end position="81"/>
    </location>
</feature>
<accession>A0A9R1PSL6</accession>
<keyword evidence="4" id="KW-1185">Reference proteome</keyword>
<dbReference type="PANTHER" id="PTHR46148:SF55">
    <property type="match status" value="1"/>
</dbReference>
<name>A0A9R1PSL6_TRITD</name>
<dbReference type="Proteomes" id="UP000324705">
    <property type="component" value="Chromosome 2B"/>
</dbReference>
<evidence type="ECO:0000256" key="1">
    <source>
        <dbReference type="SAM" id="MobiDB-lite"/>
    </source>
</evidence>
<evidence type="ECO:0000259" key="2">
    <source>
        <dbReference type="Pfam" id="PF24626"/>
    </source>
</evidence>
<dbReference type="OMA" id="EDASWEY"/>
<reference evidence="3 4" key="1">
    <citation type="submission" date="2017-09" db="EMBL/GenBank/DDBJ databases">
        <authorList>
            <consortium name="International Durum Wheat Genome Sequencing Consortium (IDWGSC)"/>
            <person name="Milanesi L."/>
        </authorList>
    </citation>
    <scope>NUCLEOTIDE SEQUENCE [LARGE SCALE GENOMIC DNA]</scope>
    <source>
        <strain evidence="4">cv. Svevo</strain>
    </source>
</reference>
<dbReference type="EMBL" id="LT934114">
    <property type="protein sequence ID" value="VAH48975.1"/>
    <property type="molecule type" value="Genomic_DNA"/>
</dbReference>
<evidence type="ECO:0000313" key="3">
    <source>
        <dbReference type="EMBL" id="VAH48975.1"/>
    </source>
</evidence>
<evidence type="ECO:0000313" key="4">
    <source>
        <dbReference type="Proteomes" id="UP000324705"/>
    </source>
</evidence>
<organism evidence="3 4">
    <name type="scientific">Triticum turgidum subsp. durum</name>
    <name type="common">Durum wheat</name>
    <name type="synonym">Triticum durum</name>
    <dbReference type="NCBI Taxonomy" id="4567"/>
    <lineage>
        <taxon>Eukaryota</taxon>
        <taxon>Viridiplantae</taxon>
        <taxon>Streptophyta</taxon>
        <taxon>Embryophyta</taxon>
        <taxon>Tracheophyta</taxon>
        <taxon>Spermatophyta</taxon>
        <taxon>Magnoliopsida</taxon>
        <taxon>Liliopsida</taxon>
        <taxon>Poales</taxon>
        <taxon>Poaceae</taxon>
        <taxon>BOP clade</taxon>
        <taxon>Pooideae</taxon>
        <taxon>Triticodae</taxon>
        <taxon>Triticeae</taxon>
        <taxon>Triticinae</taxon>
        <taxon>Triticum</taxon>
    </lineage>
</organism>
<feature type="region of interest" description="Disordered" evidence="1">
    <location>
        <begin position="152"/>
        <end position="197"/>
    </location>
</feature>
<dbReference type="Gramene" id="TRITD2Bv1G172960.1">
    <property type="protein sequence ID" value="TRITD2Bv1G172960.1"/>
    <property type="gene ID" value="TRITD2Bv1G172960"/>
</dbReference>
<dbReference type="Pfam" id="PF24626">
    <property type="entry name" value="SH3_Tf2-1"/>
    <property type="match status" value="1"/>
</dbReference>
<dbReference type="AlphaFoldDB" id="A0A9R1PSL6"/>
<gene>
    <name evidence="3" type="ORF">TRITD_2Bv1G172960</name>
</gene>
<dbReference type="SUPFAM" id="SSF54160">
    <property type="entry name" value="Chromo domain-like"/>
    <property type="match status" value="1"/>
</dbReference>
<sequence>MKQQADKKHSFRVFEVGDLVYLKLQPYIQTSVAPRACHKLSFRFFGPYKIIARVNDVAYKLLLPKHAQVHPVFHVSQLRKALVPGMEVSEDLPVHSNIPVVPVKMLEQRWRRRRGAMVEQVLVRWSNPAVVPDSWEDHAALQARFPAAEAWGQASTQERGDVSTPGPHGSDDQRSPMLPRPVRARKANMRVVGPEWV</sequence>
<proteinExistence type="predicted"/>
<dbReference type="InterPro" id="IPR056924">
    <property type="entry name" value="SH3_Tf2-1"/>
</dbReference>
<dbReference type="PANTHER" id="PTHR46148">
    <property type="entry name" value="CHROMO DOMAIN-CONTAINING PROTEIN"/>
    <property type="match status" value="1"/>
</dbReference>
<protein>
    <recommendedName>
        <fullName evidence="2">Tf2-1-like SH3-like domain-containing protein</fullName>
    </recommendedName>
</protein>
<dbReference type="InterPro" id="IPR016197">
    <property type="entry name" value="Chromo-like_dom_sf"/>
</dbReference>